<comment type="subcellular location">
    <subcellularLocation>
        <location evidence="1 2">Nucleus</location>
    </subcellularLocation>
</comment>
<evidence type="ECO:0000256" key="2">
    <source>
        <dbReference type="PROSITE-ProRule" id="PRU00320"/>
    </source>
</evidence>
<organism evidence="4 5">
    <name type="scientific">Diaphorina citri</name>
    <name type="common">Asian citrus psyllid</name>
    <dbReference type="NCBI Taxonomy" id="121845"/>
    <lineage>
        <taxon>Eukaryota</taxon>
        <taxon>Metazoa</taxon>
        <taxon>Ecdysozoa</taxon>
        <taxon>Arthropoda</taxon>
        <taxon>Hexapoda</taxon>
        <taxon>Insecta</taxon>
        <taxon>Pterygota</taxon>
        <taxon>Neoptera</taxon>
        <taxon>Paraneoptera</taxon>
        <taxon>Hemiptera</taxon>
        <taxon>Sternorrhyncha</taxon>
        <taxon>Psylloidea</taxon>
        <taxon>Psyllidae</taxon>
        <taxon>Diaphorininae</taxon>
        <taxon>Diaphorina</taxon>
    </lineage>
</organism>
<evidence type="ECO:0000313" key="5">
    <source>
        <dbReference type="RefSeq" id="XP_026686583.1"/>
    </source>
</evidence>
<reference evidence="5" key="1">
    <citation type="submission" date="2025-08" db="UniProtKB">
        <authorList>
            <consortium name="RefSeq"/>
        </authorList>
    </citation>
    <scope>IDENTIFICATION</scope>
</reference>
<dbReference type="Pfam" id="PF03184">
    <property type="entry name" value="DDE_1"/>
    <property type="match status" value="1"/>
</dbReference>
<keyword evidence="2" id="KW-0539">Nucleus</keyword>
<dbReference type="InterPro" id="IPR050863">
    <property type="entry name" value="CenT-Element_Derived"/>
</dbReference>
<dbReference type="GO" id="GO:0003677">
    <property type="term" value="F:DNA binding"/>
    <property type="evidence" value="ECO:0007669"/>
    <property type="project" value="UniProtKB-UniRule"/>
</dbReference>
<dbReference type="PANTHER" id="PTHR19303:SF74">
    <property type="entry name" value="POGO TRANSPOSABLE ELEMENT WITH KRAB DOMAIN"/>
    <property type="match status" value="1"/>
</dbReference>
<dbReference type="Proteomes" id="UP000079169">
    <property type="component" value="Unplaced"/>
</dbReference>
<dbReference type="PROSITE" id="PS50960">
    <property type="entry name" value="HTH_PSQ"/>
    <property type="match status" value="1"/>
</dbReference>
<dbReference type="GeneID" id="113471547"/>
<evidence type="ECO:0000256" key="1">
    <source>
        <dbReference type="ARBA" id="ARBA00004123"/>
    </source>
</evidence>
<evidence type="ECO:0000259" key="3">
    <source>
        <dbReference type="PROSITE" id="PS50960"/>
    </source>
</evidence>
<sequence length="312" mass="35244">MSLSCPALRHNYSEESLAKALEDIRGGTKSIREASREYGVPRGTIQDRIHGRVKEGPRKMGPKSILTKDEEDNIVQWCCSLAKCCFPRKIDDVLNSVQQLVTADQRQTPFKDNRPGKKWYAAFLRRNPQVTIREAEGITKGRAIITEEAIKKWFSDLKEYLVEENALDILDDPQRIMNGDETSFSMCPKTGKVLAPKGWKNVYVLNQGNEKETITVLLVFNAKGETLTPMVVFPYKRPPKAVIESMPLSWTLGISETGCMRSDVFFEYIANTVNPWLNNNDVTKPVLLFVDGHKSHLTMELSTFCSANGIIL</sequence>
<dbReference type="PANTHER" id="PTHR19303">
    <property type="entry name" value="TRANSPOSON"/>
    <property type="match status" value="1"/>
</dbReference>
<keyword evidence="2" id="KW-0238">DNA-binding</keyword>
<feature type="domain" description="HTH psq-type" evidence="3">
    <location>
        <begin position="9"/>
        <end position="55"/>
    </location>
</feature>
<accession>A0A3Q0JHK5</accession>
<keyword evidence="4" id="KW-1185">Reference proteome</keyword>
<dbReference type="GO" id="GO:0005634">
    <property type="term" value="C:nucleus"/>
    <property type="evidence" value="ECO:0007669"/>
    <property type="project" value="UniProtKB-SubCell"/>
</dbReference>
<dbReference type="Pfam" id="PF05225">
    <property type="entry name" value="HTH_psq"/>
    <property type="match status" value="1"/>
</dbReference>
<evidence type="ECO:0000313" key="4">
    <source>
        <dbReference type="Proteomes" id="UP000079169"/>
    </source>
</evidence>
<gene>
    <name evidence="5" type="primary">LOC113471547</name>
</gene>
<dbReference type="Gene3D" id="1.10.10.60">
    <property type="entry name" value="Homeodomain-like"/>
    <property type="match status" value="1"/>
</dbReference>
<dbReference type="AlphaFoldDB" id="A0A3Q0JHK5"/>
<dbReference type="STRING" id="121845.A0A3Q0JHK5"/>
<feature type="DNA-binding region" description="H-T-H motif" evidence="2">
    <location>
        <begin position="31"/>
        <end position="51"/>
    </location>
</feature>
<dbReference type="KEGG" id="dci:113471547"/>
<proteinExistence type="predicted"/>
<dbReference type="RefSeq" id="XP_026686583.1">
    <property type="nucleotide sequence ID" value="XM_026830782.1"/>
</dbReference>
<dbReference type="InterPro" id="IPR009057">
    <property type="entry name" value="Homeodomain-like_sf"/>
</dbReference>
<dbReference type="SUPFAM" id="SSF46689">
    <property type="entry name" value="Homeodomain-like"/>
    <property type="match status" value="1"/>
</dbReference>
<dbReference type="PaxDb" id="121845-A0A3Q0JHK5"/>
<dbReference type="InterPro" id="IPR007889">
    <property type="entry name" value="HTH_Psq"/>
</dbReference>
<dbReference type="InterPro" id="IPR004875">
    <property type="entry name" value="DDE_SF_endonuclease_dom"/>
</dbReference>
<protein>
    <submittedName>
        <fullName evidence="5">Uncharacterized protein LOC113471547</fullName>
    </submittedName>
</protein>
<name>A0A3Q0JHK5_DIACI</name>